<comment type="caution">
    <text evidence="3">The sequence shown here is derived from an EMBL/GenBank/DDBJ whole genome shotgun (WGS) entry which is preliminary data.</text>
</comment>
<dbReference type="Gene3D" id="3.20.20.140">
    <property type="entry name" value="Metal-dependent hydrolases"/>
    <property type="match status" value="1"/>
</dbReference>
<dbReference type="Proteomes" id="UP001500665">
    <property type="component" value="Unassembled WGS sequence"/>
</dbReference>
<evidence type="ECO:0000256" key="1">
    <source>
        <dbReference type="ARBA" id="ARBA00023239"/>
    </source>
</evidence>
<evidence type="ECO:0000259" key="2">
    <source>
        <dbReference type="Pfam" id="PF04909"/>
    </source>
</evidence>
<proteinExistence type="predicted"/>
<dbReference type="InterPro" id="IPR032465">
    <property type="entry name" value="ACMSD"/>
</dbReference>
<feature type="domain" description="Amidohydrolase-related" evidence="2">
    <location>
        <begin position="144"/>
        <end position="388"/>
    </location>
</feature>
<dbReference type="Pfam" id="PF04909">
    <property type="entry name" value="Amidohydro_2"/>
    <property type="match status" value="1"/>
</dbReference>
<dbReference type="EMBL" id="BAAAHH010000023">
    <property type="protein sequence ID" value="GAA0960099.1"/>
    <property type="molecule type" value="Genomic_DNA"/>
</dbReference>
<dbReference type="PANTHER" id="PTHR21240:SF28">
    <property type="entry name" value="ISO-OROTATE DECARBOXYLASE (EUROFUNG)"/>
    <property type="match status" value="1"/>
</dbReference>
<protein>
    <submittedName>
        <fullName evidence="3">Amidohydrolase family protein</fullName>
    </submittedName>
</protein>
<organism evidence="3 4">
    <name type="scientific">Actinocorallia libanotica</name>
    <dbReference type="NCBI Taxonomy" id="46162"/>
    <lineage>
        <taxon>Bacteria</taxon>
        <taxon>Bacillati</taxon>
        <taxon>Actinomycetota</taxon>
        <taxon>Actinomycetes</taxon>
        <taxon>Streptosporangiales</taxon>
        <taxon>Thermomonosporaceae</taxon>
        <taxon>Actinocorallia</taxon>
    </lineage>
</organism>
<evidence type="ECO:0000313" key="3">
    <source>
        <dbReference type="EMBL" id="GAA0960099.1"/>
    </source>
</evidence>
<keyword evidence="4" id="KW-1185">Reference proteome</keyword>
<name>A0ABN1RMJ5_9ACTN</name>
<dbReference type="InterPro" id="IPR032466">
    <property type="entry name" value="Metal_Hydrolase"/>
</dbReference>
<gene>
    <name evidence="3" type="ORF">GCM10009550_50780</name>
</gene>
<keyword evidence="1" id="KW-0456">Lyase</keyword>
<sequence>MPMTLGGRPFRPFDADNHYYETLDSFTRHLDKRFRRRGVQVVRADDRPMVLIGERVSRFIPNPTFDPVLVPGALDPYFRGRIPEGVAPDSLRVVEPLHPEYRDRDARVARLEEQGLALALLFPTLGCGVEEALRHDVPATMATLSAFNRWLDEDWGFTYQDRLYAAPMLSLADPEAAPAELDWVLDRGARVVCVRPAPVPGADGRPRDLGHPAHDPVWARLAEAGVPVAFHLSDSGYTLLSGAWGGPAHYDPFHLDPLTKLVVSDRAIHDTIGSMIVRGVFDRHPALKVMSIENGAAWVPLLVERLRKLANQQPRHFAHDPGDTLREHVRVAPYFEDDVAGLIAWIGVERVLFGSDWPHGEGLAEPTDYAEELAGLGDDAVRRIMRDNLADCLGMTVGERA</sequence>
<dbReference type="InterPro" id="IPR006680">
    <property type="entry name" value="Amidohydro-rel"/>
</dbReference>
<dbReference type="PANTHER" id="PTHR21240">
    <property type="entry name" value="2-AMINO-3-CARBOXYLMUCONATE-6-SEMIALDEHYDE DECARBOXYLASE"/>
    <property type="match status" value="1"/>
</dbReference>
<dbReference type="RefSeq" id="WP_344243463.1">
    <property type="nucleotide sequence ID" value="NZ_BAAAHH010000023.1"/>
</dbReference>
<reference evidence="3 4" key="1">
    <citation type="journal article" date="2019" name="Int. J. Syst. Evol. Microbiol.">
        <title>The Global Catalogue of Microorganisms (GCM) 10K type strain sequencing project: providing services to taxonomists for standard genome sequencing and annotation.</title>
        <authorList>
            <consortium name="The Broad Institute Genomics Platform"/>
            <consortium name="The Broad Institute Genome Sequencing Center for Infectious Disease"/>
            <person name="Wu L."/>
            <person name="Ma J."/>
        </authorList>
    </citation>
    <scope>NUCLEOTIDE SEQUENCE [LARGE SCALE GENOMIC DNA]</scope>
    <source>
        <strain evidence="3 4">JCM 10696</strain>
    </source>
</reference>
<evidence type="ECO:0000313" key="4">
    <source>
        <dbReference type="Proteomes" id="UP001500665"/>
    </source>
</evidence>
<dbReference type="SUPFAM" id="SSF51556">
    <property type="entry name" value="Metallo-dependent hydrolases"/>
    <property type="match status" value="1"/>
</dbReference>
<accession>A0ABN1RMJ5</accession>